<dbReference type="Pfam" id="PF01930">
    <property type="entry name" value="Cas_Cas4"/>
    <property type="match status" value="1"/>
</dbReference>
<evidence type="ECO:0000256" key="1">
    <source>
        <dbReference type="SAM" id="MobiDB-lite"/>
    </source>
</evidence>
<feature type="compositionally biased region" description="Basic and acidic residues" evidence="1">
    <location>
        <begin position="1"/>
        <end position="10"/>
    </location>
</feature>
<dbReference type="Gene3D" id="3.90.320.10">
    <property type="match status" value="1"/>
</dbReference>
<organism evidence="3 4">
    <name type="scientific">Funneliformis mosseae</name>
    <name type="common">Endomycorrhizal fungus</name>
    <name type="synonym">Glomus mosseae</name>
    <dbReference type="NCBI Taxonomy" id="27381"/>
    <lineage>
        <taxon>Eukaryota</taxon>
        <taxon>Fungi</taxon>
        <taxon>Fungi incertae sedis</taxon>
        <taxon>Mucoromycota</taxon>
        <taxon>Glomeromycotina</taxon>
        <taxon>Glomeromycetes</taxon>
        <taxon>Glomerales</taxon>
        <taxon>Glomeraceae</taxon>
        <taxon>Funneliformis</taxon>
    </lineage>
</organism>
<accession>A0A9N9EK31</accession>
<reference evidence="3" key="1">
    <citation type="submission" date="2021-06" db="EMBL/GenBank/DDBJ databases">
        <authorList>
            <person name="Kallberg Y."/>
            <person name="Tangrot J."/>
            <person name="Rosling A."/>
        </authorList>
    </citation>
    <scope>NUCLEOTIDE SEQUENCE</scope>
    <source>
        <strain evidence="3">87-6 pot B 2015</strain>
    </source>
</reference>
<dbReference type="Proteomes" id="UP000789375">
    <property type="component" value="Unassembled WGS sequence"/>
</dbReference>
<comment type="caution">
    <text evidence="3">The sequence shown here is derived from an EMBL/GenBank/DDBJ whole genome shotgun (WGS) entry which is preliminary data.</text>
</comment>
<dbReference type="InterPro" id="IPR011604">
    <property type="entry name" value="PDDEXK-like_dom_sf"/>
</dbReference>
<keyword evidence="4" id="KW-1185">Reference proteome</keyword>
<name>A0A9N9EK31_FUNMO</name>
<proteinExistence type="predicted"/>
<sequence>MEEMKDDSNPIRKKLRNTPNEDSQDSQEKVASITISDISNYYYLNCDKFLKLKSRRSHDKKPILQSMKGRTLRGASLQRGRNFEIEVENHLRSLHKDNFIKRKLSHDETINLLREAKCDQIFCQMLFNVHEEFYKKFNIKNIIEIRQFKPDFIIVKEEGGKKKLLIYDAKSSKCIQDYHKLQVALYAYLLGFIVQDIPELTISYTGGIYLPPLKLQEFSIDPLLPKVELLFREKLPRIIKTPKLPWHYNDRCKSCQFVNTCRNEAKGTIAAIPYLSLEEAVKLKKLIQVRDDADADIEDLNDYLSNIDVYDERAKADYHVVKNIIKYDEKLKNSPYLNVKPRKAQFVGVPTTDFPQRSDHNLLITMSLDNVSLKPFGWGICLYTSYKETKHQFRESESISINDDPHKEFISLMDKFTTVLEKCLEYLEKDKLRVCAFVYYEREKEFIQNSLLEIMSIESSSTDLSAIKRKAERCFFGLFKNKNDDGHITEFPRMIVLEQVIIRSVAIHVPGFYRFDDIWEQLMKPILNDQELLNSLEPYIKEIDLRNIYNSWGHPDKNLETNKAHLLRTDFGYAVIKAYYELLQEYTCDNLIN</sequence>
<gene>
    <name evidence="3" type="ORF">FMOSSE_LOCUS12596</name>
</gene>
<evidence type="ECO:0000313" key="3">
    <source>
        <dbReference type="EMBL" id="CAG8674907.1"/>
    </source>
</evidence>
<evidence type="ECO:0000259" key="2">
    <source>
        <dbReference type="Pfam" id="PF01930"/>
    </source>
</evidence>
<dbReference type="EMBL" id="CAJVPP010006176">
    <property type="protein sequence ID" value="CAG8674907.1"/>
    <property type="molecule type" value="Genomic_DNA"/>
</dbReference>
<protein>
    <submittedName>
        <fullName evidence="3">11429_t:CDS:1</fullName>
    </submittedName>
</protein>
<feature type="region of interest" description="Disordered" evidence="1">
    <location>
        <begin position="1"/>
        <end position="28"/>
    </location>
</feature>
<feature type="domain" description="DUF83" evidence="2">
    <location>
        <begin position="129"/>
        <end position="261"/>
    </location>
</feature>
<evidence type="ECO:0000313" key="4">
    <source>
        <dbReference type="Proteomes" id="UP000789375"/>
    </source>
</evidence>
<dbReference type="AlphaFoldDB" id="A0A9N9EK31"/>
<dbReference type="InterPro" id="IPR022765">
    <property type="entry name" value="Dna2/Cas4_DUF83"/>
</dbReference>